<dbReference type="SUPFAM" id="SSF53335">
    <property type="entry name" value="S-adenosyl-L-methionine-dependent methyltransferases"/>
    <property type="match status" value="1"/>
</dbReference>
<dbReference type="InterPro" id="IPR029063">
    <property type="entry name" value="SAM-dependent_MTases_sf"/>
</dbReference>
<dbReference type="Gene3D" id="3.40.50.150">
    <property type="entry name" value="Vaccinia Virus protein VP39"/>
    <property type="match status" value="1"/>
</dbReference>
<dbReference type="GO" id="GO:0008757">
    <property type="term" value="F:S-adenosylmethionine-dependent methyltransferase activity"/>
    <property type="evidence" value="ECO:0007669"/>
    <property type="project" value="InterPro"/>
</dbReference>
<evidence type="ECO:0000313" key="2">
    <source>
        <dbReference type="EMBL" id="MYZ49185.1"/>
    </source>
</evidence>
<organism evidence="2 3">
    <name type="scientific">Propylenella binzhouense</name>
    <dbReference type="NCBI Taxonomy" id="2555902"/>
    <lineage>
        <taxon>Bacteria</taxon>
        <taxon>Pseudomonadati</taxon>
        <taxon>Pseudomonadota</taxon>
        <taxon>Alphaproteobacteria</taxon>
        <taxon>Hyphomicrobiales</taxon>
        <taxon>Propylenellaceae</taxon>
        <taxon>Propylenella</taxon>
    </lineage>
</organism>
<protein>
    <submittedName>
        <fullName evidence="2">Class I SAM-dependent methyltransferase</fullName>
    </submittedName>
</protein>
<comment type="caution">
    <text evidence="2">The sequence shown here is derived from an EMBL/GenBank/DDBJ whole genome shotgun (WGS) entry which is preliminary data.</text>
</comment>
<dbReference type="Proteomes" id="UP000773614">
    <property type="component" value="Unassembled WGS sequence"/>
</dbReference>
<gene>
    <name evidence="2" type="ORF">E4O86_15840</name>
</gene>
<dbReference type="AlphaFoldDB" id="A0A964T686"/>
<dbReference type="GO" id="GO:0032259">
    <property type="term" value="P:methylation"/>
    <property type="evidence" value="ECO:0007669"/>
    <property type="project" value="UniProtKB-KW"/>
</dbReference>
<dbReference type="InterPro" id="IPR013216">
    <property type="entry name" value="Methyltransf_11"/>
</dbReference>
<dbReference type="Pfam" id="PF08241">
    <property type="entry name" value="Methyltransf_11"/>
    <property type="match status" value="1"/>
</dbReference>
<keyword evidence="3" id="KW-1185">Reference proteome</keyword>
<evidence type="ECO:0000313" key="3">
    <source>
        <dbReference type="Proteomes" id="UP000773614"/>
    </source>
</evidence>
<accession>A0A964T686</accession>
<keyword evidence="2" id="KW-0808">Transferase</keyword>
<dbReference type="EMBL" id="SPKJ01000062">
    <property type="protein sequence ID" value="MYZ49185.1"/>
    <property type="molecule type" value="Genomic_DNA"/>
</dbReference>
<sequence>MDNAGRRRRRPGKPMYLDVIELRDFYSTLLGAVVVRQVGPCLAALGGPQPSDRVLGFGFATPFLGPLRGRAERVLAFMPAGQGVLQWPADGPSATALVHEDQLPLADSSLDWVYLVHALEMSQRPEVLMEEVRRVLAPGGRVVAVVPNRQGPWARSDRSPFGFGRPYSRGQVKRLFFAAGFEADRWRTALHVPPARSRSLIRAAAALDRVGAELWPAFSGVICVRAMKQTGHVAALRRRRALAPSFSPALNPNAGVVGRSAL</sequence>
<name>A0A964T686_9HYPH</name>
<reference evidence="2" key="1">
    <citation type="submission" date="2019-03" db="EMBL/GenBank/DDBJ databases">
        <title>Afifella sp. nov., isolated from activated sludge.</title>
        <authorList>
            <person name="Li Q."/>
            <person name="Liu Y."/>
        </authorList>
    </citation>
    <scope>NUCLEOTIDE SEQUENCE</scope>
    <source>
        <strain evidence="2">L72</strain>
    </source>
</reference>
<proteinExistence type="predicted"/>
<feature type="domain" description="Methyltransferase type 11" evidence="1">
    <location>
        <begin position="102"/>
        <end position="143"/>
    </location>
</feature>
<evidence type="ECO:0000259" key="1">
    <source>
        <dbReference type="Pfam" id="PF08241"/>
    </source>
</evidence>
<keyword evidence="2" id="KW-0489">Methyltransferase</keyword>